<dbReference type="GO" id="GO:0008270">
    <property type="term" value="F:zinc ion binding"/>
    <property type="evidence" value="ECO:0007669"/>
    <property type="project" value="UniProtKB-KW"/>
</dbReference>
<keyword evidence="1" id="KW-0479">Metal-binding</keyword>
<evidence type="ECO:0000313" key="7">
    <source>
        <dbReference type="EMBL" id="KAE9391933.1"/>
    </source>
</evidence>
<keyword evidence="3" id="KW-0862">Zinc</keyword>
<dbReference type="PROSITE" id="PS50865">
    <property type="entry name" value="ZF_MYND_2"/>
    <property type="match status" value="1"/>
</dbReference>
<dbReference type="PROSITE" id="PS01360">
    <property type="entry name" value="ZF_MYND_1"/>
    <property type="match status" value="1"/>
</dbReference>
<dbReference type="GO" id="GO:0000981">
    <property type="term" value="F:DNA-binding transcription factor activity, RNA polymerase II-specific"/>
    <property type="evidence" value="ECO:0007669"/>
    <property type="project" value="TreeGrafter"/>
</dbReference>
<sequence>MPPSQASERILQKPYSFSMQECGWREPRRALSTKRPGGPDKHKDRVGWNNHFERSIALCYDNYDFISPMEEDSRSQSWKAYDITFYNQENARLTKEIINSESHTISIALECMVYGNFKEEFKKMDIEKKKNLILEGLYRGCCLAPCENSRDLCPEMTVEGLIGDGEYNFPNLLKKLIDHDPTNHAGNLYLFEHPYIEHELRHTEAAPAELKAFLYMKILLRTYVIVAVLFETLQAHLGNAPTPITPLRPMGNTKEQKKTTQKLKEQQKKSNFHTDRSQTKEEFAQMVASCYTCYRIQERKTLKRCSKCNLVWYCSSACQATDWPQHKKTCGKKSFDPKMFAPMPANHSAQFIGCPDVVPGFVRTPALKRQIWYLSKPDSQERDYHFNVAPTRTRSLIVHPPRQITFLVARRRAMASGSVTAVHKMYTILRSQNHELYGITLDQIRGQFELEYGLKITPDTLRSADEWAPPTAQELEEEEDYLQQRHASARADYYRRR</sequence>
<feature type="compositionally biased region" description="Basic and acidic residues" evidence="5">
    <location>
        <begin position="37"/>
        <end position="46"/>
    </location>
</feature>
<evidence type="ECO:0000256" key="2">
    <source>
        <dbReference type="ARBA" id="ARBA00022771"/>
    </source>
</evidence>
<keyword evidence="8" id="KW-1185">Reference proteome</keyword>
<feature type="region of interest" description="Disordered" evidence="5">
    <location>
        <begin position="27"/>
        <end position="46"/>
    </location>
</feature>
<organism evidence="7 8">
    <name type="scientific">Gymnopus androsaceus JB14</name>
    <dbReference type="NCBI Taxonomy" id="1447944"/>
    <lineage>
        <taxon>Eukaryota</taxon>
        <taxon>Fungi</taxon>
        <taxon>Dikarya</taxon>
        <taxon>Basidiomycota</taxon>
        <taxon>Agaricomycotina</taxon>
        <taxon>Agaricomycetes</taxon>
        <taxon>Agaricomycetidae</taxon>
        <taxon>Agaricales</taxon>
        <taxon>Marasmiineae</taxon>
        <taxon>Omphalotaceae</taxon>
        <taxon>Gymnopus</taxon>
    </lineage>
</organism>
<protein>
    <recommendedName>
        <fullName evidence="6">MYND-type domain-containing protein</fullName>
    </recommendedName>
</protein>
<feature type="region of interest" description="Disordered" evidence="5">
    <location>
        <begin position="241"/>
        <end position="277"/>
    </location>
</feature>
<evidence type="ECO:0000256" key="5">
    <source>
        <dbReference type="SAM" id="MobiDB-lite"/>
    </source>
</evidence>
<feature type="region of interest" description="Disordered" evidence="5">
    <location>
        <begin position="470"/>
        <end position="497"/>
    </location>
</feature>
<evidence type="ECO:0000313" key="8">
    <source>
        <dbReference type="Proteomes" id="UP000799118"/>
    </source>
</evidence>
<accession>A0A6A4H2K9</accession>
<name>A0A6A4H2K9_9AGAR</name>
<evidence type="ECO:0000256" key="3">
    <source>
        <dbReference type="ARBA" id="ARBA00022833"/>
    </source>
</evidence>
<dbReference type="SUPFAM" id="SSF144232">
    <property type="entry name" value="HIT/MYND zinc finger-like"/>
    <property type="match status" value="1"/>
</dbReference>
<dbReference type="OrthoDB" id="432970at2759"/>
<proteinExistence type="predicted"/>
<gene>
    <name evidence="7" type="ORF">BT96DRAFT_924976</name>
</gene>
<dbReference type="PANTHER" id="PTHR10237">
    <property type="entry name" value="DEFORMED EPIDERMAL AUTOREGULATORY FACTOR 1 HOMOLOG SUPPRESSIN"/>
    <property type="match status" value="1"/>
</dbReference>
<dbReference type="InterPro" id="IPR024119">
    <property type="entry name" value="TF_DEAF-1"/>
</dbReference>
<dbReference type="EMBL" id="ML769608">
    <property type="protein sequence ID" value="KAE9391933.1"/>
    <property type="molecule type" value="Genomic_DNA"/>
</dbReference>
<dbReference type="PANTHER" id="PTHR10237:SF14">
    <property type="entry name" value="MYND-TYPE DOMAIN-CONTAINING PROTEIN"/>
    <property type="match status" value="1"/>
</dbReference>
<dbReference type="Proteomes" id="UP000799118">
    <property type="component" value="Unassembled WGS sequence"/>
</dbReference>
<dbReference type="Gene3D" id="6.10.140.2220">
    <property type="match status" value="1"/>
</dbReference>
<dbReference type="GO" id="GO:0005634">
    <property type="term" value="C:nucleus"/>
    <property type="evidence" value="ECO:0007669"/>
    <property type="project" value="TreeGrafter"/>
</dbReference>
<keyword evidence="2 4" id="KW-0863">Zinc-finger</keyword>
<reference evidence="7" key="1">
    <citation type="journal article" date="2019" name="Environ. Microbiol.">
        <title>Fungal ecological strategies reflected in gene transcription - a case study of two litter decomposers.</title>
        <authorList>
            <person name="Barbi F."/>
            <person name="Kohler A."/>
            <person name="Barry K."/>
            <person name="Baskaran P."/>
            <person name="Daum C."/>
            <person name="Fauchery L."/>
            <person name="Ihrmark K."/>
            <person name="Kuo A."/>
            <person name="LaButti K."/>
            <person name="Lipzen A."/>
            <person name="Morin E."/>
            <person name="Grigoriev I.V."/>
            <person name="Henrissat B."/>
            <person name="Lindahl B."/>
            <person name="Martin F."/>
        </authorList>
    </citation>
    <scope>NUCLEOTIDE SEQUENCE</scope>
    <source>
        <strain evidence="7">JB14</strain>
    </source>
</reference>
<evidence type="ECO:0000256" key="4">
    <source>
        <dbReference type="PROSITE-ProRule" id="PRU00134"/>
    </source>
</evidence>
<dbReference type="InterPro" id="IPR002893">
    <property type="entry name" value="Znf_MYND"/>
</dbReference>
<evidence type="ECO:0000256" key="1">
    <source>
        <dbReference type="ARBA" id="ARBA00022723"/>
    </source>
</evidence>
<dbReference type="Pfam" id="PF01753">
    <property type="entry name" value="zf-MYND"/>
    <property type="match status" value="1"/>
</dbReference>
<dbReference type="AlphaFoldDB" id="A0A6A4H2K9"/>
<evidence type="ECO:0000259" key="6">
    <source>
        <dbReference type="PROSITE" id="PS50865"/>
    </source>
</evidence>
<feature type="compositionally biased region" description="Basic and acidic residues" evidence="5">
    <location>
        <begin position="254"/>
        <end position="277"/>
    </location>
</feature>
<feature type="domain" description="MYND-type" evidence="6">
    <location>
        <begin position="290"/>
        <end position="330"/>
    </location>
</feature>